<dbReference type="PATRIC" id="fig|1434119.4.peg.810"/>
<dbReference type="RefSeq" id="WP_261789009.1">
    <property type="nucleotide sequence ID" value="NZ_CP009507.1"/>
</dbReference>
<dbReference type="Gene3D" id="3.30.930.10">
    <property type="entry name" value="Bira Bifunctional Protein, Domain 2"/>
    <property type="match status" value="1"/>
</dbReference>
<dbReference type="SUPFAM" id="SSF55681">
    <property type="entry name" value="Class II aaRS and biotin synthetases"/>
    <property type="match status" value="1"/>
</dbReference>
<dbReference type="HOGENOM" id="CLU_2299388_0_0_2"/>
<dbReference type="EMBL" id="CP009507">
    <property type="protein sequence ID" value="AKB31333.1"/>
    <property type="molecule type" value="Genomic_DNA"/>
</dbReference>
<sequence length="100" mass="11400">MENALKEYARLDVFAHSIEELKNIAIQNRIEDYEKAKSHGEFLALIFESLVEDKLVNSTFIYDFPVENSPLAKNHRKKKVLSSVSSFSLTAGNWQTAIPN</sequence>
<evidence type="ECO:0000313" key="1">
    <source>
        <dbReference type="EMBL" id="AKB31333.1"/>
    </source>
</evidence>
<organism evidence="1 2">
    <name type="scientific">Methanosarcina siciliae HI350</name>
    <dbReference type="NCBI Taxonomy" id="1434119"/>
    <lineage>
        <taxon>Archaea</taxon>
        <taxon>Methanobacteriati</taxon>
        <taxon>Methanobacteriota</taxon>
        <taxon>Stenosarchaea group</taxon>
        <taxon>Methanomicrobia</taxon>
        <taxon>Methanosarcinales</taxon>
        <taxon>Methanosarcinaceae</taxon>
        <taxon>Methanosarcina</taxon>
    </lineage>
</organism>
<keyword evidence="1" id="KW-0030">Aminoacyl-tRNA synthetase</keyword>
<dbReference type="GO" id="GO:0004824">
    <property type="term" value="F:lysine-tRNA ligase activity"/>
    <property type="evidence" value="ECO:0007669"/>
    <property type="project" value="UniProtKB-EC"/>
</dbReference>
<protein>
    <submittedName>
        <fullName evidence="1">Lysyl-tRNA synthetase (Class II)</fullName>
        <ecNumber evidence="1">6.1.1.6</ecNumber>
    </submittedName>
</protein>
<reference evidence="1 2" key="1">
    <citation type="submission" date="2014-07" db="EMBL/GenBank/DDBJ databases">
        <title>Methanogenic archaea and the global carbon cycle.</title>
        <authorList>
            <person name="Henriksen J.R."/>
            <person name="Luke J."/>
            <person name="Reinhart S."/>
            <person name="Benedict M.N."/>
            <person name="Youngblut N.D."/>
            <person name="Metcalf M.E."/>
            <person name="Whitaker R.J."/>
            <person name="Metcalf W.W."/>
        </authorList>
    </citation>
    <scope>NUCLEOTIDE SEQUENCE [LARGE SCALE GENOMIC DNA]</scope>
    <source>
        <strain evidence="1 2">HI350</strain>
    </source>
</reference>
<dbReference type="KEGG" id="msz:MSSIH_0643"/>
<dbReference type="AlphaFoldDB" id="A0A0E3PAV5"/>
<keyword evidence="1" id="KW-0436">Ligase</keyword>
<dbReference type="GeneID" id="75279355"/>
<proteinExistence type="predicted"/>
<name>A0A0E3PAV5_9EURY</name>
<dbReference type="InterPro" id="IPR045864">
    <property type="entry name" value="aa-tRNA-synth_II/BPL/LPL"/>
</dbReference>
<accession>A0A0E3PAV5</accession>
<dbReference type="Proteomes" id="UP000033092">
    <property type="component" value="Chromosome"/>
</dbReference>
<gene>
    <name evidence="1" type="ORF">MSSIH_0643</name>
</gene>
<dbReference type="EC" id="6.1.1.6" evidence="1"/>
<evidence type="ECO:0000313" key="2">
    <source>
        <dbReference type="Proteomes" id="UP000033092"/>
    </source>
</evidence>